<evidence type="ECO:0000256" key="4">
    <source>
        <dbReference type="ARBA" id="ARBA00022618"/>
    </source>
</evidence>
<feature type="region of interest" description="Disordered" evidence="8">
    <location>
        <begin position="147"/>
        <end position="210"/>
    </location>
</feature>
<dbReference type="PANTHER" id="PTHR35794">
    <property type="entry name" value="CELL DIVISION PROTEIN DIVIVA"/>
    <property type="match status" value="1"/>
</dbReference>
<dbReference type="NCBIfam" id="TIGR03544">
    <property type="entry name" value="DivI1A_domain"/>
    <property type="match status" value="1"/>
</dbReference>
<evidence type="ECO:0000313" key="9">
    <source>
        <dbReference type="EMBL" id="MEQ2511980.1"/>
    </source>
</evidence>
<gene>
    <name evidence="9" type="ORF">WMO66_12135</name>
</gene>
<dbReference type="Pfam" id="PF05103">
    <property type="entry name" value="DivIVA"/>
    <property type="match status" value="1"/>
</dbReference>
<keyword evidence="5 7" id="KW-0175">Coiled coil</keyword>
<comment type="subcellular location">
    <subcellularLocation>
        <location evidence="1">Cytoplasm</location>
    </subcellularLocation>
</comment>
<feature type="compositionally biased region" description="Basic and acidic residues" evidence="8">
    <location>
        <begin position="232"/>
        <end position="244"/>
    </location>
</feature>
<keyword evidence="3" id="KW-0963">Cytoplasm</keyword>
<dbReference type="Proteomes" id="UP001491552">
    <property type="component" value="Unassembled WGS sequence"/>
</dbReference>
<dbReference type="EMBL" id="JBBMFF010000254">
    <property type="protein sequence ID" value="MEQ2511980.1"/>
    <property type="molecule type" value="Genomic_DNA"/>
</dbReference>
<evidence type="ECO:0000256" key="7">
    <source>
        <dbReference type="SAM" id="Coils"/>
    </source>
</evidence>
<evidence type="ECO:0000256" key="3">
    <source>
        <dbReference type="ARBA" id="ARBA00022490"/>
    </source>
</evidence>
<proteinExistence type="inferred from homology"/>
<organism evidence="9 10">
    <name type="scientific">Faecousia intestinalis</name>
    <dbReference type="NCBI Taxonomy" id="3133167"/>
    <lineage>
        <taxon>Bacteria</taxon>
        <taxon>Bacillati</taxon>
        <taxon>Bacillota</taxon>
        <taxon>Clostridia</taxon>
        <taxon>Eubacteriales</taxon>
        <taxon>Oscillospiraceae</taxon>
        <taxon>Faecousia</taxon>
    </lineage>
</organism>
<accession>A0ABV1G9B8</accession>
<feature type="coiled-coil region" evidence="7">
    <location>
        <begin position="43"/>
        <end position="102"/>
    </location>
</feature>
<reference evidence="9 10" key="1">
    <citation type="submission" date="2024-03" db="EMBL/GenBank/DDBJ databases">
        <title>Human intestinal bacterial collection.</title>
        <authorList>
            <person name="Pauvert C."/>
            <person name="Hitch T.C.A."/>
            <person name="Clavel T."/>
        </authorList>
    </citation>
    <scope>NUCLEOTIDE SEQUENCE [LARGE SCALE GENOMIC DNA]</scope>
    <source>
        <strain evidence="9 10">CLA-AA-H192</strain>
    </source>
</reference>
<dbReference type="InterPro" id="IPR019933">
    <property type="entry name" value="DivIVA_domain"/>
</dbReference>
<evidence type="ECO:0000256" key="5">
    <source>
        <dbReference type="ARBA" id="ARBA00023054"/>
    </source>
</evidence>
<dbReference type="PANTHER" id="PTHR35794:SF2">
    <property type="entry name" value="CELL DIVISION PROTEIN DIVIVA"/>
    <property type="match status" value="1"/>
</dbReference>
<evidence type="ECO:0000256" key="2">
    <source>
        <dbReference type="ARBA" id="ARBA00009008"/>
    </source>
</evidence>
<keyword evidence="4" id="KW-0132">Cell division</keyword>
<comment type="similarity">
    <text evidence="2">Belongs to the DivIVA family.</text>
</comment>
<comment type="caution">
    <text evidence="9">The sequence shown here is derived from an EMBL/GenBank/DDBJ whole genome shotgun (WGS) entry which is preliminary data.</text>
</comment>
<evidence type="ECO:0000256" key="1">
    <source>
        <dbReference type="ARBA" id="ARBA00004496"/>
    </source>
</evidence>
<keyword evidence="10" id="KW-1185">Reference proteome</keyword>
<evidence type="ECO:0000313" key="10">
    <source>
        <dbReference type="Proteomes" id="UP001491552"/>
    </source>
</evidence>
<protein>
    <submittedName>
        <fullName evidence="9">DivIVA domain-containing protein</fullName>
    </submittedName>
</protein>
<dbReference type="InterPro" id="IPR007793">
    <property type="entry name" value="DivIVA_fam"/>
</dbReference>
<sequence>MLTPQQIQDISFEKALFGGYDMDSVDDILEPLTEDYVTLYKENSVLKSKMRILVEKLEEYRKQEASMQNALLAAQKTCDQMVADAEKKCAQMLHEAEDAASAKTNNVDALVGEEQERLDAAKAATSQFLDGMEKRLKRQLELIDELRRETPLTPSQPEEPERVHRFTPPVEPQTPVLTPKEQPKEPSHNRAYDYEAEQSHPSAEEKADALIEEIGQQIEQSLSGSTLGDIAQEDHSGDTRKLDTLHGFPVSKKFEDLQFGRNYDPKKR</sequence>
<keyword evidence="6" id="KW-0131">Cell cycle</keyword>
<evidence type="ECO:0000256" key="8">
    <source>
        <dbReference type="SAM" id="MobiDB-lite"/>
    </source>
</evidence>
<dbReference type="Gene3D" id="6.10.250.660">
    <property type="match status" value="1"/>
</dbReference>
<feature type="region of interest" description="Disordered" evidence="8">
    <location>
        <begin position="223"/>
        <end position="244"/>
    </location>
</feature>
<dbReference type="RefSeq" id="WP_349136683.1">
    <property type="nucleotide sequence ID" value="NZ_JBBMFF010000254.1"/>
</dbReference>
<evidence type="ECO:0000256" key="6">
    <source>
        <dbReference type="ARBA" id="ARBA00023306"/>
    </source>
</evidence>
<name>A0ABV1G9B8_9FIRM</name>
<feature type="compositionally biased region" description="Basic and acidic residues" evidence="8">
    <location>
        <begin position="181"/>
        <end position="193"/>
    </location>
</feature>